<evidence type="ECO:0000256" key="4">
    <source>
        <dbReference type="ARBA" id="ARBA00022475"/>
    </source>
</evidence>
<evidence type="ECO:0000259" key="10">
    <source>
        <dbReference type="PROSITE" id="PS50928"/>
    </source>
</evidence>
<feature type="transmembrane region" description="Helical" evidence="9">
    <location>
        <begin position="96"/>
        <end position="114"/>
    </location>
</feature>
<dbReference type="GO" id="GO:0022857">
    <property type="term" value="F:transmembrane transporter activity"/>
    <property type="evidence" value="ECO:0007669"/>
    <property type="project" value="InterPro"/>
</dbReference>
<evidence type="ECO:0000256" key="2">
    <source>
        <dbReference type="ARBA" id="ARBA00010072"/>
    </source>
</evidence>
<comment type="similarity">
    <text evidence="2">Belongs to the binding-protein-dependent transport system permease family. HisMQ subfamily.</text>
</comment>
<dbReference type="Pfam" id="PF00528">
    <property type="entry name" value="BPD_transp_1"/>
    <property type="match status" value="1"/>
</dbReference>
<dbReference type="InterPro" id="IPR043429">
    <property type="entry name" value="ArtM/GltK/GlnP/TcyL/YhdX-like"/>
</dbReference>
<keyword evidence="12" id="KW-1185">Reference proteome</keyword>
<comment type="subcellular location">
    <subcellularLocation>
        <location evidence="1">Cell inner membrane</location>
        <topology evidence="1">Multi-pass membrane protein</topology>
    </subcellularLocation>
    <subcellularLocation>
        <location evidence="9">Cell membrane</location>
        <topology evidence="9">Multi-pass membrane protein</topology>
    </subcellularLocation>
</comment>
<feature type="transmembrane region" description="Helical" evidence="9">
    <location>
        <begin position="135"/>
        <end position="153"/>
    </location>
</feature>
<dbReference type="InterPro" id="IPR035906">
    <property type="entry name" value="MetI-like_sf"/>
</dbReference>
<proteinExistence type="inferred from homology"/>
<reference evidence="11 12" key="1">
    <citation type="submission" date="2018-11" db="EMBL/GenBank/DDBJ databases">
        <title>Vibrio LJC006 sp. nov., isolated from seawater during the bloom of the enteromorpha.</title>
        <authorList>
            <person name="Liang J."/>
        </authorList>
    </citation>
    <scope>NUCLEOTIDE SEQUENCE [LARGE SCALE GENOMIC DNA]</scope>
    <source>
        <strain evidence="11 12">LJC006</strain>
    </source>
</reference>
<comment type="caution">
    <text evidence="11">The sequence shown here is derived from an EMBL/GenBank/DDBJ whole genome shotgun (WGS) entry which is preliminary data.</text>
</comment>
<evidence type="ECO:0000313" key="12">
    <source>
        <dbReference type="Proteomes" id="UP000281112"/>
    </source>
</evidence>
<evidence type="ECO:0000256" key="8">
    <source>
        <dbReference type="ARBA" id="ARBA00023136"/>
    </source>
</evidence>
<gene>
    <name evidence="11" type="ORF">EES38_20795</name>
</gene>
<sequence length="231" mass="25858">MALDFNILLTGHFGEALLQGAIVTIELALSSWFLAMLIALILVIVRLTDHKTSSLIIRAYVSYHRNIPTLIQLMMWYFALPTLLPQSIQDWVNNQNAEFIFSVIALGLCQAAYFSEDIRSGLRAVPDGQVEASRALGMSYLWSLYLVIIPQGIRNSLPNVVNHTVQLFKNTSQAMVIGVADFTYVTRDIENQTFLTFESYLIATVGYLAFSLLLMGGGAMLGNYYQRAYAR</sequence>
<dbReference type="Gene3D" id="1.10.3720.10">
    <property type="entry name" value="MetI-like"/>
    <property type="match status" value="1"/>
</dbReference>
<protein>
    <submittedName>
        <fullName evidence="11">Amino acid ABC transporter permease</fullName>
    </submittedName>
</protein>
<keyword evidence="7 9" id="KW-1133">Transmembrane helix</keyword>
<organism evidence="11 12">
    <name type="scientific">Vibrio viridaestus</name>
    <dbReference type="NCBI Taxonomy" id="2487322"/>
    <lineage>
        <taxon>Bacteria</taxon>
        <taxon>Pseudomonadati</taxon>
        <taxon>Pseudomonadota</taxon>
        <taxon>Gammaproteobacteria</taxon>
        <taxon>Vibrionales</taxon>
        <taxon>Vibrionaceae</taxon>
        <taxon>Vibrio</taxon>
    </lineage>
</organism>
<accession>A0A3N9TAQ6</accession>
<dbReference type="NCBIfam" id="TIGR01726">
    <property type="entry name" value="HEQRo_perm_3TM"/>
    <property type="match status" value="1"/>
</dbReference>
<dbReference type="Proteomes" id="UP000281112">
    <property type="component" value="Unassembled WGS sequence"/>
</dbReference>
<evidence type="ECO:0000256" key="5">
    <source>
        <dbReference type="ARBA" id="ARBA00022692"/>
    </source>
</evidence>
<evidence type="ECO:0000256" key="7">
    <source>
        <dbReference type="ARBA" id="ARBA00022989"/>
    </source>
</evidence>
<feature type="transmembrane region" description="Helical" evidence="9">
    <location>
        <begin position="20"/>
        <end position="45"/>
    </location>
</feature>
<keyword evidence="6" id="KW-0029">Amino-acid transport</keyword>
<evidence type="ECO:0000313" key="11">
    <source>
        <dbReference type="EMBL" id="RQW61211.1"/>
    </source>
</evidence>
<dbReference type="InterPro" id="IPR000515">
    <property type="entry name" value="MetI-like"/>
</dbReference>
<evidence type="ECO:0000256" key="9">
    <source>
        <dbReference type="RuleBase" id="RU363032"/>
    </source>
</evidence>
<dbReference type="SUPFAM" id="SSF161098">
    <property type="entry name" value="MetI-like"/>
    <property type="match status" value="1"/>
</dbReference>
<evidence type="ECO:0000256" key="1">
    <source>
        <dbReference type="ARBA" id="ARBA00004429"/>
    </source>
</evidence>
<dbReference type="AlphaFoldDB" id="A0A3N9TAQ6"/>
<dbReference type="RefSeq" id="WP_124939132.1">
    <property type="nucleotide sequence ID" value="NZ_RJVQ01000015.1"/>
</dbReference>
<keyword evidence="5 9" id="KW-0812">Transmembrane</keyword>
<keyword evidence="3 9" id="KW-0813">Transport</keyword>
<feature type="domain" description="ABC transmembrane type-1" evidence="10">
    <location>
        <begin position="21"/>
        <end position="214"/>
    </location>
</feature>
<dbReference type="InterPro" id="IPR010065">
    <property type="entry name" value="AA_ABC_transptr_permease_3TM"/>
</dbReference>
<dbReference type="EMBL" id="RJVQ01000015">
    <property type="protein sequence ID" value="RQW61211.1"/>
    <property type="molecule type" value="Genomic_DNA"/>
</dbReference>
<evidence type="ECO:0000256" key="6">
    <source>
        <dbReference type="ARBA" id="ARBA00022970"/>
    </source>
</evidence>
<dbReference type="PANTHER" id="PTHR30614">
    <property type="entry name" value="MEMBRANE COMPONENT OF AMINO ACID ABC TRANSPORTER"/>
    <property type="match status" value="1"/>
</dbReference>
<keyword evidence="8 9" id="KW-0472">Membrane</keyword>
<feature type="transmembrane region" description="Helical" evidence="9">
    <location>
        <begin position="66"/>
        <end position="84"/>
    </location>
</feature>
<dbReference type="PROSITE" id="PS50928">
    <property type="entry name" value="ABC_TM1"/>
    <property type="match status" value="1"/>
</dbReference>
<keyword evidence="4" id="KW-1003">Cell membrane</keyword>
<dbReference type="CDD" id="cd06261">
    <property type="entry name" value="TM_PBP2"/>
    <property type="match status" value="1"/>
</dbReference>
<dbReference type="GO" id="GO:0006865">
    <property type="term" value="P:amino acid transport"/>
    <property type="evidence" value="ECO:0007669"/>
    <property type="project" value="UniProtKB-KW"/>
</dbReference>
<dbReference type="PANTHER" id="PTHR30614:SF47">
    <property type="entry name" value="ABC TRANSPORTER PERMEASE"/>
    <property type="match status" value="1"/>
</dbReference>
<dbReference type="OrthoDB" id="9809799at2"/>
<dbReference type="GO" id="GO:0043190">
    <property type="term" value="C:ATP-binding cassette (ABC) transporter complex"/>
    <property type="evidence" value="ECO:0007669"/>
    <property type="project" value="InterPro"/>
</dbReference>
<evidence type="ECO:0000256" key="3">
    <source>
        <dbReference type="ARBA" id="ARBA00022448"/>
    </source>
</evidence>
<name>A0A3N9TAQ6_9VIBR</name>
<feature type="transmembrane region" description="Helical" evidence="9">
    <location>
        <begin position="200"/>
        <end position="225"/>
    </location>
</feature>